<dbReference type="Gene3D" id="2.40.160.20">
    <property type="match status" value="1"/>
</dbReference>
<evidence type="ECO:0000256" key="2">
    <source>
        <dbReference type="ARBA" id="ARBA00022448"/>
    </source>
</evidence>
<evidence type="ECO:0000256" key="3">
    <source>
        <dbReference type="ARBA" id="ARBA00022452"/>
    </source>
</evidence>
<evidence type="ECO:0000256" key="7">
    <source>
        <dbReference type="ARBA" id="ARBA00023114"/>
    </source>
</evidence>
<protein>
    <submittedName>
        <fullName evidence="14">Porin</fullName>
    </submittedName>
</protein>
<name>A0ABQ3B8L4_9GAMM</name>
<dbReference type="RefSeq" id="WP_189420466.1">
    <property type="nucleotide sequence ID" value="NZ_BMYZ01000003.1"/>
</dbReference>
<keyword evidence="7" id="KW-0626">Porin</keyword>
<evidence type="ECO:0000313" key="15">
    <source>
        <dbReference type="Proteomes" id="UP000619761"/>
    </source>
</evidence>
<dbReference type="InterPro" id="IPR006665">
    <property type="entry name" value="OmpA-like"/>
</dbReference>
<dbReference type="InterPro" id="IPR050330">
    <property type="entry name" value="Bact_OuterMem_StrucFunc"/>
</dbReference>
<evidence type="ECO:0000256" key="11">
    <source>
        <dbReference type="SAM" id="MobiDB-lite"/>
    </source>
</evidence>
<dbReference type="SUPFAM" id="SSF103088">
    <property type="entry name" value="OmpA-like"/>
    <property type="match status" value="1"/>
</dbReference>
<keyword evidence="5 12" id="KW-0732">Signal</keyword>
<dbReference type="PROSITE" id="PS51123">
    <property type="entry name" value="OMPA_2"/>
    <property type="match status" value="1"/>
</dbReference>
<comment type="subcellular location">
    <subcellularLocation>
        <location evidence="1">Cell outer membrane</location>
        <topology evidence="1">Multi-pass membrane protein</topology>
    </subcellularLocation>
</comment>
<dbReference type="PRINTS" id="PR01021">
    <property type="entry name" value="OMPADOMAIN"/>
</dbReference>
<feature type="signal peptide" evidence="12">
    <location>
        <begin position="1"/>
        <end position="25"/>
    </location>
</feature>
<comment type="caution">
    <text evidence="14">The sequence shown here is derived from an EMBL/GenBank/DDBJ whole genome shotgun (WGS) entry which is preliminary data.</text>
</comment>
<evidence type="ECO:0000256" key="1">
    <source>
        <dbReference type="ARBA" id="ARBA00004571"/>
    </source>
</evidence>
<dbReference type="InterPro" id="IPR011250">
    <property type="entry name" value="OMP/PagP_B-barrel"/>
</dbReference>
<evidence type="ECO:0000259" key="13">
    <source>
        <dbReference type="PROSITE" id="PS51123"/>
    </source>
</evidence>
<dbReference type="InterPro" id="IPR027385">
    <property type="entry name" value="Beta-barrel_OMP"/>
</dbReference>
<evidence type="ECO:0000256" key="5">
    <source>
        <dbReference type="ARBA" id="ARBA00022729"/>
    </source>
</evidence>
<dbReference type="InterPro" id="IPR006664">
    <property type="entry name" value="OMP_bac"/>
</dbReference>
<feature type="region of interest" description="Disordered" evidence="11">
    <location>
        <begin position="315"/>
        <end position="347"/>
    </location>
</feature>
<evidence type="ECO:0000256" key="8">
    <source>
        <dbReference type="ARBA" id="ARBA00023136"/>
    </source>
</evidence>
<dbReference type="InterPro" id="IPR036737">
    <property type="entry name" value="OmpA-like_sf"/>
</dbReference>
<sequence>MAHTHTRVKLLSAVVATLISSGVLADNHKFEVQVGVGREFFEESRDDATVGSLGFGYVVNKNWTLEAIASDFNTEESVSGVDIDGRQYRLDALYNIDTTSLWRPYVAFGVGDQSLKAKGFKNDRDTLVNLGAGLKHSLGGNWEFRSDIRAFNSLDREYTDLAVNAGISYLFGAAPVKAVPAVVAAPAPKPEVDTDGDGVFDSKDQCPDTPKQYKVDAVGCPMELTETVAVKLAVKFDTAKSIVKDEYVDDIGNLAKFMNQYANTVVTVEGHTDSQGADAYNEKLSQQRAEAVKQVLITKFGIAADRVTAKGFGEAQPVGDNKTAAGREENRRVVGAVSTDVKKKQTK</sequence>
<evidence type="ECO:0000256" key="6">
    <source>
        <dbReference type="ARBA" id="ARBA00023065"/>
    </source>
</evidence>
<evidence type="ECO:0000313" key="14">
    <source>
        <dbReference type="EMBL" id="GGY84824.1"/>
    </source>
</evidence>
<keyword evidence="2" id="KW-0813">Transport</keyword>
<dbReference type="Pfam" id="PF00691">
    <property type="entry name" value="OmpA"/>
    <property type="match status" value="1"/>
</dbReference>
<reference evidence="15" key="1">
    <citation type="journal article" date="2019" name="Int. J. Syst. Evol. Microbiol.">
        <title>The Global Catalogue of Microorganisms (GCM) 10K type strain sequencing project: providing services to taxonomists for standard genome sequencing and annotation.</title>
        <authorList>
            <consortium name="The Broad Institute Genomics Platform"/>
            <consortium name="The Broad Institute Genome Sequencing Center for Infectious Disease"/>
            <person name="Wu L."/>
            <person name="Ma J."/>
        </authorList>
    </citation>
    <scope>NUCLEOTIDE SEQUENCE [LARGE SCALE GENOMIC DNA]</scope>
    <source>
        <strain evidence="15">KCTC 32239</strain>
    </source>
</reference>
<dbReference type="SUPFAM" id="SSF56925">
    <property type="entry name" value="OMPA-like"/>
    <property type="match status" value="1"/>
</dbReference>
<feature type="domain" description="OmpA-like" evidence="13">
    <location>
        <begin position="223"/>
        <end position="341"/>
    </location>
</feature>
<keyword evidence="9" id="KW-0998">Cell outer membrane</keyword>
<keyword evidence="15" id="KW-1185">Reference proteome</keyword>
<organism evidence="14 15">
    <name type="scientific">Cellvibrio zantedeschiae</name>
    <dbReference type="NCBI Taxonomy" id="1237077"/>
    <lineage>
        <taxon>Bacteria</taxon>
        <taxon>Pseudomonadati</taxon>
        <taxon>Pseudomonadota</taxon>
        <taxon>Gammaproteobacteria</taxon>
        <taxon>Cellvibrionales</taxon>
        <taxon>Cellvibrionaceae</taxon>
        <taxon>Cellvibrio</taxon>
    </lineage>
</organism>
<dbReference type="CDD" id="cd07185">
    <property type="entry name" value="OmpA_C-like"/>
    <property type="match status" value="1"/>
</dbReference>
<dbReference type="Pfam" id="PF13505">
    <property type="entry name" value="OMP_b-brl"/>
    <property type="match status" value="1"/>
</dbReference>
<proteinExistence type="predicted"/>
<dbReference type="Proteomes" id="UP000619761">
    <property type="component" value="Unassembled WGS sequence"/>
</dbReference>
<keyword evidence="6" id="KW-0406">Ion transport</keyword>
<evidence type="ECO:0000256" key="12">
    <source>
        <dbReference type="SAM" id="SignalP"/>
    </source>
</evidence>
<dbReference type="PANTHER" id="PTHR30329:SF21">
    <property type="entry name" value="LIPOPROTEIN YIAD-RELATED"/>
    <property type="match status" value="1"/>
</dbReference>
<keyword evidence="8 10" id="KW-0472">Membrane</keyword>
<dbReference type="PANTHER" id="PTHR30329">
    <property type="entry name" value="STATOR ELEMENT OF FLAGELLAR MOTOR COMPLEX"/>
    <property type="match status" value="1"/>
</dbReference>
<evidence type="ECO:0000256" key="10">
    <source>
        <dbReference type="PROSITE-ProRule" id="PRU00473"/>
    </source>
</evidence>
<dbReference type="Gene3D" id="3.30.1330.60">
    <property type="entry name" value="OmpA-like domain"/>
    <property type="match status" value="1"/>
</dbReference>
<feature type="chain" id="PRO_5046180451" evidence="12">
    <location>
        <begin position="26"/>
        <end position="347"/>
    </location>
</feature>
<keyword evidence="3" id="KW-1134">Transmembrane beta strand</keyword>
<dbReference type="EMBL" id="BMYZ01000003">
    <property type="protein sequence ID" value="GGY84824.1"/>
    <property type="molecule type" value="Genomic_DNA"/>
</dbReference>
<keyword evidence="4" id="KW-0812">Transmembrane</keyword>
<evidence type="ECO:0000256" key="9">
    <source>
        <dbReference type="ARBA" id="ARBA00023237"/>
    </source>
</evidence>
<gene>
    <name evidence="14" type="primary">oprF</name>
    <name evidence="14" type="ORF">GCM10011613_32330</name>
</gene>
<accession>A0ABQ3B8L4</accession>
<evidence type="ECO:0000256" key="4">
    <source>
        <dbReference type="ARBA" id="ARBA00022692"/>
    </source>
</evidence>